<dbReference type="GO" id="GO:0003723">
    <property type="term" value="F:RNA binding"/>
    <property type="evidence" value="ECO:0007669"/>
    <property type="project" value="TreeGrafter"/>
</dbReference>
<dbReference type="Gramene" id="Bo00926s030.1">
    <property type="protein sequence ID" value="Bo00926s030.1"/>
    <property type="gene ID" value="Bo00926s030"/>
</dbReference>
<dbReference type="SUPFAM" id="SSF54001">
    <property type="entry name" value="Cysteine proteinases"/>
    <property type="match status" value="1"/>
</dbReference>
<dbReference type="Pfam" id="PF02338">
    <property type="entry name" value="OTU"/>
    <property type="match status" value="1"/>
</dbReference>
<keyword evidence="4" id="KW-1185">Reference proteome</keyword>
<protein>
    <recommendedName>
        <fullName evidence="2">OTU domain-containing protein</fullName>
    </recommendedName>
</protein>
<organism evidence="3 4">
    <name type="scientific">Brassica oleracea var. oleracea</name>
    <dbReference type="NCBI Taxonomy" id="109376"/>
    <lineage>
        <taxon>Eukaryota</taxon>
        <taxon>Viridiplantae</taxon>
        <taxon>Streptophyta</taxon>
        <taxon>Embryophyta</taxon>
        <taxon>Tracheophyta</taxon>
        <taxon>Spermatophyta</taxon>
        <taxon>Magnoliopsida</taxon>
        <taxon>eudicotyledons</taxon>
        <taxon>Gunneridae</taxon>
        <taxon>Pentapetalae</taxon>
        <taxon>rosids</taxon>
        <taxon>malvids</taxon>
        <taxon>Brassicales</taxon>
        <taxon>Brassicaceae</taxon>
        <taxon>Brassiceae</taxon>
        <taxon>Brassica</taxon>
    </lineage>
</organism>
<dbReference type="HOGENOM" id="CLU_367770_0_0_1"/>
<dbReference type="GO" id="GO:0004540">
    <property type="term" value="F:RNA nuclease activity"/>
    <property type="evidence" value="ECO:0007669"/>
    <property type="project" value="InterPro"/>
</dbReference>
<dbReference type="Gene3D" id="3.90.70.80">
    <property type="match status" value="1"/>
</dbReference>
<feature type="domain" description="OTU" evidence="2">
    <location>
        <begin position="145"/>
        <end position="245"/>
    </location>
</feature>
<dbReference type="InterPro" id="IPR003323">
    <property type="entry name" value="OTU_dom"/>
</dbReference>
<dbReference type="InterPro" id="IPR029063">
    <property type="entry name" value="SAM-dependent_MTases_sf"/>
</dbReference>
<dbReference type="InterPro" id="IPR021139">
    <property type="entry name" value="NYN"/>
</dbReference>
<sequence length="758" mass="84737">MPSRRRERGGRRSDQYSGPVAWPAQQTSGTRGRRGRGNAGRGNAPVTSRVIGAADVASSPSSVTSPEVRPRKRSYLDVASSPPSGPVAWPPLQYSGAPVVSSSSSSSATCEKPKVPASDSGASLGRELAENVQITPETTTIQPGFEIVEIARDGNCLFKALSHQLEAHQRDYAEIRRSIVYYMGVNPSTFQDFLREGSGSLDDYCARMANDGIWGGNQELYAAANIFDCRILLHMAFHYNSLVKASKKTTLQLQKKEKTTLQQAVQGKSAVYWDYENVPVPYDFPAGNVYQHIMKCLEDEGWNVPVEQMTIVVGYKCTHVPQELQDNKNVIVHRAHDFDRPHKKIEPTKGNQAADDEMHTLIGNLRETATEPHNILILTGDGDFNEDIQNLEGDGHNVMVVHSRESISERFREDRQIRTFLGLEREADKTAKQRRREWLNEKKAARKYKSAREALSPLADLSYADQLEQKKASIMQKLEKLTGNERKACPNGKSLPELVLQSREIGGLSCKLEGIIESPLTNGYRNKCEFSTGYSGEWKLTVGVVLGTDSAGVTVVEEAVNCPSISKLACQYASIFRSFLEKSRLSVWNMSKSCGFWRQLTVREGSKPGVFSNDEDADSRIAEVMLMVQGKDEFRCGNHSRCLPILSLSTAIQSKPALWFDELLVRFYGSVITESSLCILHNMIVEDERNSYTQHNASEFQQGEDGDPTFVVRRTTNLGNTMGRRAEVRDRQDHQQLKKDLIENIWTKFGHLSNNYNV</sequence>
<dbReference type="Gene3D" id="2.40.50.1070">
    <property type="match status" value="1"/>
</dbReference>
<dbReference type="PROSITE" id="PS50802">
    <property type="entry name" value="OTU"/>
    <property type="match status" value="1"/>
</dbReference>
<evidence type="ECO:0000313" key="4">
    <source>
        <dbReference type="Proteomes" id="UP000032141"/>
    </source>
</evidence>
<evidence type="ECO:0000259" key="2">
    <source>
        <dbReference type="PROSITE" id="PS50802"/>
    </source>
</evidence>
<dbReference type="Pfam" id="PF01936">
    <property type="entry name" value="NYN"/>
    <property type="match status" value="1"/>
</dbReference>
<dbReference type="eggNOG" id="KOG2187">
    <property type="taxonomic scope" value="Eukaryota"/>
</dbReference>
<dbReference type="PANTHER" id="PTHR45904:SF2">
    <property type="entry name" value="TRNA (URACIL-5-)-METHYLTRANSFERASE HOMOLOG A"/>
    <property type="match status" value="1"/>
</dbReference>
<dbReference type="PANTHER" id="PTHR45904">
    <property type="entry name" value="TRNA (URACIL-5-)-METHYLTRANSFERASE"/>
    <property type="match status" value="1"/>
</dbReference>
<reference evidence="3" key="1">
    <citation type="journal article" date="2014" name="Genome Biol.">
        <title>Transcriptome and methylome profiling reveals relics of genome dominance in the mesopolyploid Brassica oleracea.</title>
        <authorList>
            <person name="Parkin I.A."/>
            <person name="Koh C."/>
            <person name="Tang H."/>
            <person name="Robinson S.J."/>
            <person name="Kagale S."/>
            <person name="Clarke W.E."/>
            <person name="Town C.D."/>
            <person name="Nixon J."/>
            <person name="Krishnakumar V."/>
            <person name="Bidwell S.L."/>
            <person name="Denoeud F."/>
            <person name="Belcram H."/>
            <person name="Links M.G."/>
            <person name="Just J."/>
            <person name="Clarke C."/>
            <person name="Bender T."/>
            <person name="Huebert T."/>
            <person name="Mason A.S."/>
            <person name="Pires J.C."/>
            <person name="Barker G."/>
            <person name="Moore J."/>
            <person name="Walley P.G."/>
            <person name="Manoli S."/>
            <person name="Batley J."/>
            <person name="Edwards D."/>
            <person name="Nelson M.N."/>
            <person name="Wang X."/>
            <person name="Paterson A.H."/>
            <person name="King G."/>
            <person name="Bancroft I."/>
            <person name="Chalhoub B."/>
            <person name="Sharpe A.G."/>
        </authorList>
    </citation>
    <scope>NUCLEOTIDE SEQUENCE [LARGE SCALE GENOMIC DNA]</scope>
    <source>
        <strain evidence="3">cv. TO1000</strain>
    </source>
</reference>
<evidence type="ECO:0000256" key="1">
    <source>
        <dbReference type="SAM" id="MobiDB-lite"/>
    </source>
</evidence>
<dbReference type="STRING" id="109376.A0A0D2ZSA5"/>
<evidence type="ECO:0000313" key="3">
    <source>
        <dbReference type="EnsemblPlants" id="Bo00926s030.1"/>
    </source>
</evidence>
<name>A0A0D2ZSA5_BRAOL</name>
<reference evidence="3" key="2">
    <citation type="submission" date="2015-06" db="UniProtKB">
        <authorList>
            <consortium name="EnsemblPlants"/>
        </authorList>
    </citation>
    <scope>IDENTIFICATION</scope>
</reference>
<dbReference type="eggNOG" id="KOG2605">
    <property type="taxonomic scope" value="Eukaryota"/>
</dbReference>
<dbReference type="Gene3D" id="3.40.50.1010">
    <property type="entry name" value="5'-nuclease"/>
    <property type="match status" value="1"/>
</dbReference>
<dbReference type="InterPro" id="IPR038765">
    <property type="entry name" value="Papain-like_cys_pep_sf"/>
</dbReference>
<dbReference type="InterPro" id="IPR045850">
    <property type="entry name" value="TRM2_met"/>
</dbReference>
<feature type="region of interest" description="Disordered" evidence="1">
    <location>
        <begin position="1"/>
        <end position="123"/>
    </location>
</feature>
<proteinExistence type="predicted"/>
<dbReference type="AlphaFoldDB" id="A0A0D2ZSA5"/>
<accession>A0A0D2ZSA5</accession>
<dbReference type="Gene3D" id="3.40.50.150">
    <property type="entry name" value="Vaccinia Virus protein VP39"/>
    <property type="match status" value="1"/>
</dbReference>
<dbReference type="EnsemblPlants" id="Bo00926s030.1">
    <property type="protein sequence ID" value="Bo00926s030.1"/>
    <property type="gene ID" value="Bo00926s030"/>
</dbReference>
<dbReference type="Proteomes" id="UP000032141">
    <property type="component" value="Unassembled WGS sequence"/>
</dbReference>